<feature type="domain" description="HTH La-type RNA-binding" evidence="4">
    <location>
        <begin position="339"/>
        <end position="428"/>
    </location>
</feature>
<dbReference type="AlphaFoldDB" id="A0A2I0AX60"/>
<keyword evidence="6" id="KW-1185">Reference proteome</keyword>
<feature type="compositionally biased region" description="Low complexity" evidence="3">
    <location>
        <begin position="112"/>
        <end position="166"/>
    </location>
</feature>
<feature type="compositionally biased region" description="Low complexity" evidence="3">
    <location>
        <begin position="10"/>
        <end position="20"/>
    </location>
</feature>
<evidence type="ECO:0000256" key="1">
    <source>
        <dbReference type="ARBA" id="ARBA00022884"/>
    </source>
</evidence>
<dbReference type="InterPro" id="IPR045180">
    <property type="entry name" value="La_dom_prot"/>
</dbReference>
<dbReference type="InterPro" id="IPR036390">
    <property type="entry name" value="WH_DNA-bd_sf"/>
</dbReference>
<dbReference type="PROSITE" id="PS50961">
    <property type="entry name" value="HTH_LA"/>
    <property type="match status" value="1"/>
</dbReference>
<dbReference type="EMBL" id="KZ451942">
    <property type="protein sequence ID" value="PKA60132.1"/>
    <property type="molecule type" value="Genomic_DNA"/>
</dbReference>
<evidence type="ECO:0000313" key="6">
    <source>
        <dbReference type="Proteomes" id="UP000236161"/>
    </source>
</evidence>
<name>A0A2I0AX60_9ASPA</name>
<sequence>MASAVDRTSSPRSALSSPWSHVVRGEDQRGGGGGAAASSPSASPMKLPGRSARKQSADAQQPVSSMDLVHGGGGSAAEDASMPPGKKPVWNVPSNGSIEAGSVMDSISWPALSESARSSPKSSSSDSMKALSDGSVSASPGSVSSYPSANQASSNQNPNSTPNASSSRHKTMKRDAVTGSGGGSSGGAASEASQVVTETTPKGFMDRNSSSHNNNNGGNDHLRGYGGGRKGGNGHHNNYGNRRDPERGGHEWSRHRDFGRDAHMQPHQQRGDRSYSRPPPVAPAPFISPSSPVGPFASHMGFPEFPSPVYYVTAPPHPESLRVVPFAPHQVPAPQMMFFPAPDPQRTMLLKQIEYYFSQDNLCKDLYLRQNMDKQGWVPISLIASFNKVKRLTNSIQYLVDTVQLSSVVEVQGEKLRKRNDWKTWLLPPTHLGPASALQSPKLTTHDGLAVQFENVGLDDTPKSRSANRSRFNEAVLSREFGDSNEHKGSQAGVYFN</sequence>
<dbReference type="PANTHER" id="PTHR22792:SF132">
    <property type="entry name" value="LA-RELATED PROTEIN 1"/>
    <property type="match status" value="1"/>
</dbReference>
<dbReference type="PANTHER" id="PTHR22792">
    <property type="entry name" value="LUPUS LA PROTEIN-RELATED"/>
    <property type="match status" value="1"/>
</dbReference>
<keyword evidence="1 2" id="KW-0694">RNA-binding</keyword>
<organism evidence="5 6">
    <name type="scientific">Apostasia shenzhenica</name>
    <dbReference type="NCBI Taxonomy" id="1088818"/>
    <lineage>
        <taxon>Eukaryota</taxon>
        <taxon>Viridiplantae</taxon>
        <taxon>Streptophyta</taxon>
        <taxon>Embryophyta</taxon>
        <taxon>Tracheophyta</taxon>
        <taxon>Spermatophyta</taxon>
        <taxon>Magnoliopsida</taxon>
        <taxon>Liliopsida</taxon>
        <taxon>Asparagales</taxon>
        <taxon>Orchidaceae</taxon>
        <taxon>Apostasioideae</taxon>
        <taxon>Apostasia</taxon>
    </lineage>
</organism>
<dbReference type="InterPro" id="IPR006630">
    <property type="entry name" value="La_HTH"/>
</dbReference>
<dbReference type="OrthoDB" id="340227at2759"/>
<dbReference type="CDD" id="cd07323">
    <property type="entry name" value="LAM"/>
    <property type="match status" value="1"/>
</dbReference>
<dbReference type="SMART" id="SM00715">
    <property type="entry name" value="LA"/>
    <property type="match status" value="1"/>
</dbReference>
<dbReference type="InterPro" id="IPR036388">
    <property type="entry name" value="WH-like_DNA-bd_sf"/>
</dbReference>
<feature type="compositionally biased region" description="Low complexity" evidence="3">
    <location>
        <begin position="208"/>
        <end position="219"/>
    </location>
</feature>
<evidence type="ECO:0000313" key="5">
    <source>
        <dbReference type="EMBL" id="PKA60132.1"/>
    </source>
</evidence>
<dbReference type="Pfam" id="PF05383">
    <property type="entry name" value="La"/>
    <property type="match status" value="1"/>
</dbReference>
<reference evidence="5 6" key="1">
    <citation type="journal article" date="2017" name="Nature">
        <title>The Apostasia genome and the evolution of orchids.</title>
        <authorList>
            <person name="Zhang G.Q."/>
            <person name="Liu K.W."/>
            <person name="Li Z."/>
            <person name="Lohaus R."/>
            <person name="Hsiao Y.Y."/>
            <person name="Niu S.C."/>
            <person name="Wang J.Y."/>
            <person name="Lin Y.C."/>
            <person name="Xu Q."/>
            <person name="Chen L.J."/>
            <person name="Yoshida K."/>
            <person name="Fujiwara S."/>
            <person name="Wang Z.W."/>
            <person name="Zhang Y.Q."/>
            <person name="Mitsuda N."/>
            <person name="Wang M."/>
            <person name="Liu G.H."/>
            <person name="Pecoraro L."/>
            <person name="Huang H.X."/>
            <person name="Xiao X.J."/>
            <person name="Lin M."/>
            <person name="Wu X.Y."/>
            <person name="Wu W.L."/>
            <person name="Chen Y.Y."/>
            <person name="Chang S.B."/>
            <person name="Sakamoto S."/>
            <person name="Ohme-Takagi M."/>
            <person name="Yagi M."/>
            <person name="Zeng S.J."/>
            <person name="Shen C.Y."/>
            <person name="Yeh C.M."/>
            <person name="Luo Y.B."/>
            <person name="Tsai W.C."/>
            <person name="Van de Peer Y."/>
            <person name="Liu Z.J."/>
        </authorList>
    </citation>
    <scope>NUCLEOTIDE SEQUENCE [LARGE SCALE GENOMIC DNA]</scope>
    <source>
        <strain evidence="6">cv. Shenzhen</strain>
        <tissue evidence="5">Stem</tissue>
    </source>
</reference>
<dbReference type="GO" id="GO:0005737">
    <property type="term" value="C:cytoplasm"/>
    <property type="evidence" value="ECO:0007669"/>
    <property type="project" value="UniProtKB-ARBA"/>
</dbReference>
<dbReference type="SUPFAM" id="SSF46785">
    <property type="entry name" value="Winged helix' DNA-binding domain"/>
    <property type="match status" value="1"/>
</dbReference>
<dbReference type="GO" id="GO:0003723">
    <property type="term" value="F:RNA binding"/>
    <property type="evidence" value="ECO:0007669"/>
    <property type="project" value="UniProtKB-UniRule"/>
</dbReference>
<accession>A0A2I0AX60</accession>
<feature type="compositionally biased region" description="Basic and acidic residues" evidence="3">
    <location>
        <begin position="241"/>
        <end position="275"/>
    </location>
</feature>
<gene>
    <name evidence="5" type="ORF">AXF42_Ash009816</name>
</gene>
<proteinExistence type="predicted"/>
<protein>
    <recommendedName>
        <fullName evidence="4">HTH La-type RNA-binding domain-containing protein</fullName>
    </recommendedName>
</protein>
<dbReference type="Proteomes" id="UP000236161">
    <property type="component" value="Unassembled WGS sequence"/>
</dbReference>
<evidence type="ECO:0000256" key="3">
    <source>
        <dbReference type="SAM" id="MobiDB-lite"/>
    </source>
</evidence>
<dbReference type="Gene3D" id="1.10.10.10">
    <property type="entry name" value="Winged helix-like DNA-binding domain superfamily/Winged helix DNA-binding domain"/>
    <property type="match status" value="1"/>
</dbReference>
<evidence type="ECO:0000256" key="2">
    <source>
        <dbReference type="PROSITE-ProRule" id="PRU00332"/>
    </source>
</evidence>
<dbReference type="STRING" id="1088818.A0A2I0AX60"/>
<dbReference type="FunFam" id="1.10.10.10:FF:000131">
    <property type="entry name" value="la-related protein 1B isoform X2"/>
    <property type="match status" value="1"/>
</dbReference>
<evidence type="ECO:0000259" key="4">
    <source>
        <dbReference type="PROSITE" id="PS50961"/>
    </source>
</evidence>
<feature type="region of interest" description="Disordered" evidence="3">
    <location>
        <begin position="1"/>
        <end position="288"/>
    </location>
</feature>